<organism evidence="1 2">
    <name type="scientific">Sphingopyxis soli</name>
    <dbReference type="NCBI Taxonomy" id="592051"/>
    <lineage>
        <taxon>Bacteria</taxon>
        <taxon>Pseudomonadati</taxon>
        <taxon>Pseudomonadota</taxon>
        <taxon>Alphaproteobacteria</taxon>
        <taxon>Sphingomonadales</taxon>
        <taxon>Sphingomonadaceae</taxon>
        <taxon>Sphingopyxis</taxon>
    </lineage>
</organism>
<comment type="caution">
    <text evidence="1">The sequence shown here is derived from an EMBL/GenBank/DDBJ whole genome shotgun (WGS) entry which is preliminary data.</text>
</comment>
<dbReference type="EMBL" id="BAAAFE010000007">
    <property type="protein sequence ID" value="GAA0863813.1"/>
    <property type="molecule type" value="Genomic_DNA"/>
</dbReference>
<reference evidence="1 2" key="1">
    <citation type="journal article" date="2019" name="Int. J. Syst. Evol. Microbiol.">
        <title>The Global Catalogue of Microorganisms (GCM) 10K type strain sequencing project: providing services to taxonomists for standard genome sequencing and annotation.</title>
        <authorList>
            <consortium name="The Broad Institute Genomics Platform"/>
            <consortium name="The Broad Institute Genome Sequencing Center for Infectious Disease"/>
            <person name="Wu L."/>
            <person name="Ma J."/>
        </authorList>
    </citation>
    <scope>NUCLEOTIDE SEQUENCE [LARGE SCALE GENOMIC DNA]</scope>
    <source>
        <strain evidence="1 2">JCM 15910</strain>
    </source>
</reference>
<dbReference type="Proteomes" id="UP001500738">
    <property type="component" value="Unassembled WGS sequence"/>
</dbReference>
<protein>
    <submittedName>
        <fullName evidence="1">Uncharacterized protein</fullName>
    </submittedName>
</protein>
<proteinExistence type="predicted"/>
<sequence>MMRIDPDRVARALLDAPGWARVGLTAPTEIIREAAAQELALTIARIHGETTAAADADQLVLAL</sequence>
<dbReference type="Pfam" id="PF20561">
    <property type="entry name" value="DUF6771"/>
    <property type="match status" value="1"/>
</dbReference>
<accession>A0ABN1M3X9</accession>
<dbReference type="RefSeq" id="WP_058804216.1">
    <property type="nucleotide sequence ID" value="NZ_JAFMTR010000063.1"/>
</dbReference>
<keyword evidence="2" id="KW-1185">Reference proteome</keyword>
<evidence type="ECO:0000313" key="1">
    <source>
        <dbReference type="EMBL" id="GAA0863813.1"/>
    </source>
</evidence>
<name>A0ABN1M3X9_9SPHN</name>
<gene>
    <name evidence="1" type="ORF">GCM10009115_15780</name>
</gene>
<evidence type="ECO:0000313" key="2">
    <source>
        <dbReference type="Proteomes" id="UP001500738"/>
    </source>
</evidence>
<dbReference type="InterPro" id="IPR046662">
    <property type="entry name" value="DUF6771"/>
</dbReference>